<name>A0AAP0R9H5_LIQFO</name>
<dbReference type="Proteomes" id="UP001415857">
    <property type="component" value="Unassembled WGS sequence"/>
</dbReference>
<evidence type="ECO:0000313" key="2">
    <source>
        <dbReference type="Proteomes" id="UP001415857"/>
    </source>
</evidence>
<dbReference type="EMBL" id="JBBPBK010000013">
    <property type="protein sequence ID" value="KAK9272746.1"/>
    <property type="molecule type" value="Genomic_DNA"/>
</dbReference>
<reference evidence="1 2" key="1">
    <citation type="journal article" date="2024" name="Plant J.">
        <title>Genome sequences and population genomics reveal climatic adaptation and genomic divergence between two closely related sweetgum species.</title>
        <authorList>
            <person name="Xu W.Q."/>
            <person name="Ren C.Q."/>
            <person name="Zhang X.Y."/>
            <person name="Comes H.P."/>
            <person name="Liu X.H."/>
            <person name="Li Y.G."/>
            <person name="Kettle C.J."/>
            <person name="Jalonen R."/>
            <person name="Gaisberger H."/>
            <person name="Ma Y.Z."/>
            <person name="Qiu Y.X."/>
        </authorList>
    </citation>
    <scope>NUCLEOTIDE SEQUENCE [LARGE SCALE GENOMIC DNA]</scope>
    <source>
        <strain evidence="1">Hangzhou</strain>
    </source>
</reference>
<sequence length="196" mass="22100">MQAVSQTGPSYMSSAASSSETKIVVHRSLFDAEIFSLDAKCSPEGWKKCLSRKTSMETISRAALIDGMVYITSDHYRTRRRMGAIDPCCNDWKPLPELPSDLCPDANGMTMHVVLDGGQQILFYDKWHQVAYSYNVGDQSWKLFEENFGYWNCQAAVVGNTMEVEETVDAGKGKLHDHAMAIDWLDKYDGLWNPKN</sequence>
<dbReference type="SUPFAM" id="SSF50965">
    <property type="entry name" value="Galactose oxidase, central domain"/>
    <property type="match status" value="1"/>
</dbReference>
<dbReference type="InterPro" id="IPR011043">
    <property type="entry name" value="Gal_Oxase/kelch_b-propeller"/>
</dbReference>
<keyword evidence="2" id="KW-1185">Reference proteome</keyword>
<protein>
    <submittedName>
        <fullName evidence="1">Uncharacterized protein</fullName>
    </submittedName>
</protein>
<accession>A0AAP0R9H5</accession>
<dbReference type="AlphaFoldDB" id="A0AAP0R9H5"/>
<evidence type="ECO:0000313" key="1">
    <source>
        <dbReference type="EMBL" id="KAK9272746.1"/>
    </source>
</evidence>
<proteinExistence type="predicted"/>
<comment type="caution">
    <text evidence="1">The sequence shown here is derived from an EMBL/GenBank/DDBJ whole genome shotgun (WGS) entry which is preliminary data.</text>
</comment>
<gene>
    <name evidence="1" type="ORF">L1049_003123</name>
</gene>
<organism evidence="1 2">
    <name type="scientific">Liquidambar formosana</name>
    <name type="common">Formosan gum</name>
    <dbReference type="NCBI Taxonomy" id="63359"/>
    <lineage>
        <taxon>Eukaryota</taxon>
        <taxon>Viridiplantae</taxon>
        <taxon>Streptophyta</taxon>
        <taxon>Embryophyta</taxon>
        <taxon>Tracheophyta</taxon>
        <taxon>Spermatophyta</taxon>
        <taxon>Magnoliopsida</taxon>
        <taxon>eudicotyledons</taxon>
        <taxon>Gunneridae</taxon>
        <taxon>Pentapetalae</taxon>
        <taxon>Saxifragales</taxon>
        <taxon>Altingiaceae</taxon>
        <taxon>Liquidambar</taxon>
    </lineage>
</organism>